<accession>A0A229NVT5</accession>
<protein>
    <submittedName>
        <fullName evidence="4">DNA starvation/stationary phase protection protein</fullName>
    </submittedName>
</protein>
<evidence type="ECO:0000313" key="4">
    <source>
        <dbReference type="EMBL" id="OXM14046.1"/>
    </source>
</evidence>
<dbReference type="SUPFAM" id="SSF47240">
    <property type="entry name" value="Ferritin-like"/>
    <property type="match status" value="1"/>
</dbReference>
<feature type="domain" description="Ferritin/DPS" evidence="3">
    <location>
        <begin position="17"/>
        <end position="153"/>
    </location>
</feature>
<dbReference type="CDD" id="cd01043">
    <property type="entry name" value="DPS"/>
    <property type="match status" value="1"/>
</dbReference>
<evidence type="ECO:0000259" key="3">
    <source>
        <dbReference type="Pfam" id="PF00210"/>
    </source>
</evidence>
<dbReference type="PROSITE" id="PS00819">
    <property type="entry name" value="DPS_2"/>
    <property type="match status" value="1"/>
</dbReference>
<dbReference type="GO" id="GO:0008199">
    <property type="term" value="F:ferric iron binding"/>
    <property type="evidence" value="ECO:0007669"/>
    <property type="project" value="InterPro"/>
</dbReference>
<gene>
    <name evidence="4" type="ORF">CGZ75_13715</name>
</gene>
<dbReference type="InterPro" id="IPR012347">
    <property type="entry name" value="Ferritin-like"/>
</dbReference>
<evidence type="ECO:0000256" key="1">
    <source>
        <dbReference type="ARBA" id="ARBA00009497"/>
    </source>
</evidence>
<dbReference type="InterPro" id="IPR023188">
    <property type="entry name" value="DPS_DNA-bd_CS"/>
</dbReference>
<dbReference type="PRINTS" id="PR01346">
    <property type="entry name" value="HELNAPAPROT"/>
</dbReference>
<name>A0A229NVT5_9BACL</name>
<dbReference type="Gene3D" id="1.20.1260.10">
    <property type="match status" value="1"/>
</dbReference>
<comment type="caution">
    <text evidence="4">The sequence shown here is derived from an EMBL/GenBank/DDBJ whole genome shotgun (WGS) entry which is preliminary data.</text>
</comment>
<dbReference type="Proteomes" id="UP000215145">
    <property type="component" value="Unassembled WGS sequence"/>
</dbReference>
<dbReference type="AlphaFoldDB" id="A0A229NVT5"/>
<proteinExistence type="inferred from homology"/>
<sequence length="156" mass="17371">MTQVKGNVTSSVEDLSAALNLQVANWNVLYVKLQQFHWLVKGPHFFTLHEKFQALYEEAALRVDELAERILAIGGRPISTMRDYLTASSLTEGSGSESAIEMVRAITADYRVLVTELKQAITVAETADDEVTADMLLAIKEGLEKHIWMLDAFTAQ</sequence>
<organism evidence="4 5">
    <name type="scientific">Paenibacillus herberti</name>
    <dbReference type="NCBI Taxonomy" id="1619309"/>
    <lineage>
        <taxon>Bacteria</taxon>
        <taxon>Bacillati</taxon>
        <taxon>Bacillota</taxon>
        <taxon>Bacilli</taxon>
        <taxon>Bacillales</taxon>
        <taxon>Paenibacillaceae</taxon>
        <taxon>Paenibacillus</taxon>
    </lineage>
</organism>
<dbReference type="GO" id="GO:0016722">
    <property type="term" value="F:oxidoreductase activity, acting on metal ions"/>
    <property type="evidence" value="ECO:0007669"/>
    <property type="project" value="InterPro"/>
</dbReference>
<evidence type="ECO:0000313" key="5">
    <source>
        <dbReference type="Proteomes" id="UP000215145"/>
    </source>
</evidence>
<dbReference type="InterPro" id="IPR002177">
    <property type="entry name" value="DPS_DNA-bd"/>
</dbReference>
<dbReference type="PIRSF" id="PIRSF005900">
    <property type="entry name" value="Dps"/>
    <property type="match status" value="1"/>
</dbReference>
<dbReference type="PANTHER" id="PTHR42932">
    <property type="entry name" value="GENERAL STRESS PROTEIN 20U"/>
    <property type="match status" value="1"/>
</dbReference>
<evidence type="ECO:0000256" key="2">
    <source>
        <dbReference type="RuleBase" id="RU003875"/>
    </source>
</evidence>
<dbReference type="PANTHER" id="PTHR42932:SF1">
    <property type="entry name" value="GENERAL STRESS PROTEIN 20U"/>
    <property type="match status" value="1"/>
</dbReference>
<reference evidence="4 5" key="1">
    <citation type="submission" date="2017-07" db="EMBL/GenBank/DDBJ databases">
        <title>Paenibacillus herberti R33 genome sequencing and assembly.</title>
        <authorList>
            <person name="Su W."/>
        </authorList>
    </citation>
    <scope>NUCLEOTIDE SEQUENCE [LARGE SCALE GENOMIC DNA]</scope>
    <source>
        <strain evidence="4 5">R33</strain>
    </source>
</reference>
<dbReference type="OrthoDB" id="9797023at2"/>
<dbReference type="InterPro" id="IPR009078">
    <property type="entry name" value="Ferritin-like_SF"/>
</dbReference>
<dbReference type="EMBL" id="NMUQ01000002">
    <property type="protein sequence ID" value="OXM14046.1"/>
    <property type="molecule type" value="Genomic_DNA"/>
</dbReference>
<dbReference type="InterPro" id="IPR008331">
    <property type="entry name" value="Ferritin_DPS_dom"/>
</dbReference>
<keyword evidence="5" id="KW-1185">Reference proteome</keyword>
<dbReference type="RefSeq" id="WP_089524869.1">
    <property type="nucleotide sequence ID" value="NZ_NMUQ01000002.1"/>
</dbReference>
<comment type="similarity">
    <text evidence="1 2">Belongs to the Dps family.</text>
</comment>
<dbReference type="Pfam" id="PF00210">
    <property type="entry name" value="Ferritin"/>
    <property type="match status" value="1"/>
</dbReference>